<evidence type="ECO:0000313" key="2">
    <source>
        <dbReference type="Proteomes" id="UP001268819"/>
    </source>
</evidence>
<sequence>MTVDGYRREPCCREALTRLTAEFRGRVPKGVVACTVLEARHDLQGQIQPGALAELLHRLAHHRLDAMVSART</sequence>
<dbReference type="EMBL" id="JAVDSG010000001">
    <property type="protein sequence ID" value="MDR6594196.1"/>
    <property type="molecule type" value="Genomic_DNA"/>
</dbReference>
<accession>A0ABU1PU76</accession>
<organism evidence="1 2">
    <name type="scientific">Saccharothrix longispora</name>
    <dbReference type="NCBI Taxonomy" id="33920"/>
    <lineage>
        <taxon>Bacteria</taxon>
        <taxon>Bacillati</taxon>
        <taxon>Actinomycetota</taxon>
        <taxon>Actinomycetes</taxon>
        <taxon>Pseudonocardiales</taxon>
        <taxon>Pseudonocardiaceae</taxon>
        <taxon>Saccharothrix</taxon>
    </lineage>
</organism>
<evidence type="ECO:0000313" key="1">
    <source>
        <dbReference type="EMBL" id="MDR6594196.1"/>
    </source>
</evidence>
<dbReference type="RefSeq" id="WP_310307197.1">
    <property type="nucleotide sequence ID" value="NZ_BAAAXB010000001.1"/>
</dbReference>
<protein>
    <submittedName>
        <fullName evidence="1">Uncharacterized protein</fullName>
    </submittedName>
</protein>
<proteinExistence type="predicted"/>
<name>A0ABU1PU76_9PSEU</name>
<reference evidence="1 2" key="1">
    <citation type="submission" date="2023-07" db="EMBL/GenBank/DDBJ databases">
        <title>Sequencing the genomes of 1000 actinobacteria strains.</title>
        <authorList>
            <person name="Klenk H.-P."/>
        </authorList>
    </citation>
    <scope>NUCLEOTIDE SEQUENCE [LARGE SCALE GENOMIC DNA]</scope>
    <source>
        <strain evidence="1 2">DSM 43749</strain>
    </source>
</reference>
<keyword evidence="2" id="KW-1185">Reference proteome</keyword>
<gene>
    <name evidence="1" type="ORF">J2S66_002580</name>
</gene>
<comment type="caution">
    <text evidence="1">The sequence shown here is derived from an EMBL/GenBank/DDBJ whole genome shotgun (WGS) entry which is preliminary data.</text>
</comment>
<dbReference type="Proteomes" id="UP001268819">
    <property type="component" value="Unassembled WGS sequence"/>
</dbReference>